<dbReference type="InterPro" id="IPR023765">
    <property type="entry name" value="SBP_5_CS"/>
</dbReference>
<dbReference type="Gene3D" id="3.40.190.10">
    <property type="entry name" value="Periplasmic binding protein-like II"/>
    <property type="match status" value="1"/>
</dbReference>
<dbReference type="Gene3D" id="3.10.105.10">
    <property type="entry name" value="Dipeptide-binding Protein, Domain 3"/>
    <property type="match status" value="1"/>
</dbReference>
<proteinExistence type="inferred from homology"/>
<dbReference type="STRING" id="768710.DesyoDRAFT_2551"/>
<dbReference type="GO" id="GO:1904680">
    <property type="term" value="F:peptide transmembrane transporter activity"/>
    <property type="evidence" value="ECO:0007669"/>
    <property type="project" value="TreeGrafter"/>
</dbReference>
<protein>
    <submittedName>
        <fullName evidence="6">ABC-type dipeptide transport system, periplasmic component</fullName>
    </submittedName>
</protein>
<organism evidence="6 7">
    <name type="scientific">Desulfosporosinus youngiae DSM 17734</name>
    <dbReference type="NCBI Taxonomy" id="768710"/>
    <lineage>
        <taxon>Bacteria</taxon>
        <taxon>Bacillati</taxon>
        <taxon>Bacillota</taxon>
        <taxon>Clostridia</taxon>
        <taxon>Eubacteriales</taxon>
        <taxon>Desulfitobacteriaceae</taxon>
        <taxon>Desulfosporosinus</taxon>
    </lineage>
</organism>
<dbReference type="PANTHER" id="PTHR30290">
    <property type="entry name" value="PERIPLASMIC BINDING COMPONENT OF ABC TRANSPORTER"/>
    <property type="match status" value="1"/>
</dbReference>
<feature type="chain" id="PRO_5038695744" evidence="4">
    <location>
        <begin position="22"/>
        <end position="529"/>
    </location>
</feature>
<gene>
    <name evidence="6" type="ORF">DesyoDRAFT_2551</name>
</gene>
<dbReference type="eggNOG" id="COG0747">
    <property type="taxonomic scope" value="Bacteria"/>
</dbReference>
<comment type="subcellular location">
    <subcellularLocation>
        <location evidence="1">Cell membrane</location>
        <topology evidence="1">Lipid-anchor</topology>
    </subcellularLocation>
</comment>
<comment type="similarity">
    <text evidence="2">Belongs to the bacterial solute-binding protein 5 family.</text>
</comment>
<name>H5Y4L9_9FIRM</name>
<dbReference type="Pfam" id="PF00496">
    <property type="entry name" value="SBP_bac_5"/>
    <property type="match status" value="1"/>
</dbReference>
<evidence type="ECO:0000313" key="7">
    <source>
        <dbReference type="Proteomes" id="UP000005104"/>
    </source>
</evidence>
<evidence type="ECO:0000256" key="3">
    <source>
        <dbReference type="ARBA" id="ARBA00022729"/>
    </source>
</evidence>
<feature type="domain" description="Solute-binding protein family 5" evidence="5">
    <location>
        <begin position="82"/>
        <end position="450"/>
    </location>
</feature>
<dbReference type="EMBL" id="CM001441">
    <property type="protein sequence ID" value="EHQ89617.1"/>
    <property type="molecule type" value="Genomic_DNA"/>
</dbReference>
<dbReference type="OrthoDB" id="137511at2"/>
<dbReference type="CDD" id="cd08490">
    <property type="entry name" value="PBP2_NikA_DppA_OppA_like_3"/>
    <property type="match status" value="1"/>
</dbReference>
<dbReference type="PROSITE" id="PS51257">
    <property type="entry name" value="PROKAR_LIPOPROTEIN"/>
    <property type="match status" value="1"/>
</dbReference>
<dbReference type="PIRSF" id="PIRSF002741">
    <property type="entry name" value="MppA"/>
    <property type="match status" value="1"/>
</dbReference>
<dbReference type="GO" id="GO:0015833">
    <property type="term" value="P:peptide transport"/>
    <property type="evidence" value="ECO:0007669"/>
    <property type="project" value="TreeGrafter"/>
</dbReference>
<dbReference type="InterPro" id="IPR039424">
    <property type="entry name" value="SBP_5"/>
</dbReference>
<dbReference type="SUPFAM" id="SSF53850">
    <property type="entry name" value="Periplasmic binding protein-like II"/>
    <property type="match status" value="1"/>
</dbReference>
<keyword evidence="3 4" id="KW-0732">Signal</keyword>
<evidence type="ECO:0000259" key="5">
    <source>
        <dbReference type="Pfam" id="PF00496"/>
    </source>
</evidence>
<evidence type="ECO:0000256" key="1">
    <source>
        <dbReference type="ARBA" id="ARBA00004193"/>
    </source>
</evidence>
<dbReference type="PROSITE" id="PS01040">
    <property type="entry name" value="SBP_BACTERIAL_5"/>
    <property type="match status" value="1"/>
</dbReference>
<dbReference type="HOGENOM" id="CLU_017028_7_5_9"/>
<dbReference type="GO" id="GO:0042597">
    <property type="term" value="C:periplasmic space"/>
    <property type="evidence" value="ECO:0007669"/>
    <property type="project" value="UniProtKB-ARBA"/>
</dbReference>
<evidence type="ECO:0000313" key="6">
    <source>
        <dbReference type="EMBL" id="EHQ89617.1"/>
    </source>
</evidence>
<dbReference type="Proteomes" id="UP000005104">
    <property type="component" value="Chromosome"/>
</dbReference>
<reference evidence="6 7" key="1">
    <citation type="submission" date="2011-11" db="EMBL/GenBank/DDBJ databases">
        <title>The Noncontiguous Finished genome of Desulfosporosinus youngiae DSM 17734.</title>
        <authorList>
            <consortium name="US DOE Joint Genome Institute (JGI-PGF)"/>
            <person name="Lucas S."/>
            <person name="Han J."/>
            <person name="Lapidus A."/>
            <person name="Cheng J.-F."/>
            <person name="Goodwin L."/>
            <person name="Pitluck S."/>
            <person name="Peters L."/>
            <person name="Ovchinnikova G."/>
            <person name="Lu M."/>
            <person name="Land M.L."/>
            <person name="Hauser L."/>
            <person name="Pester M."/>
            <person name="Spring S."/>
            <person name="Ollivier B."/>
            <person name="Rattei T."/>
            <person name="Klenk H.-P."/>
            <person name="Wagner M."/>
            <person name="Loy A."/>
            <person name="Woyke T.J."/>
        </authorList>
    </citation>
    <scope>NUCLEOTIDE SEQUENCE [LARGE SCALE GENOMIC DNA]</scope>
    <source>
        <strain evidence="6 7">DSM 17734</strain>
    </source>
</reference>
<accession>H5Y4L9</accession>
<evidence type="ECO:0000256" key="4">
    <source>
        <dbReference type="SAM" id="SignalP"/>
    </source>
</evidence>
<dbReference type="AlphaFoldDB" id="H5Y4L9"/>
<dbReference type="InterPro" id="IPR000914">
    <property type="entry name" value="SBP_5_dom"/>
</dbReference>
<evidence type="ECO:0000256" key="2">
    <source>
        <dbReference type="ARBA" id="ARBA00005695"/>
    </source>
</evidence>
<dbReference type="InterPro" id="IPR030678">
    <property type="entry name" value="Peptide/Ni-bd"/>
</dbReference>
<sequence length="529" mass="58285">MKKRKGFILFVTICLALSMLAGCGSNPGTAGPASSSSGKTQLNVATELMSATLEPSLNWDGWFVMRWGAGETLIRYDENGNFAPWLAESWEVAADNLTWTFKIRDGVKFSNGKDMKASDVVKSIERLFKLEDPANGGAGNPQGHFTYSSIAADDAAGTVTIVTKKPVPDMPGCLAYPWTMVIDVEGSAQRKVQLEGPICTGPYAFVSFTQDNDVQMVRNEHYWDGEVPFKTVNIMQAKEPSTRTMALQDGSVDLALNIPASDRDLLLKAGGFTVNEVAGSRIGYAHINMEGIMGNDALRQAVMMAIDGKTIADVTTSGSYTYGYAAVPSSLDFGYDELKYQFSYDPEKAKKVLDQAGIVDSDGDGYRDLKGQAINLDYKVTANRQMDKIAQAQAAQLNVIGIKCTVQLTETQADVLNHHTFDLCTSNEVTTQTGDPAKYLKHWYSKSDDNYANYKNSQYDALYEALESEFDPEARKNYMVQMQQILLDDAAVLVYGYFNYNMCTADTLTGINVSPNDFYWVTKDIKFNK</sequence>
<feature type="signal peptide" evidence="4">
    <location>
        <begin position="1"/>
        <end position="21"/>
    </location>
</feature>
<dbReference type="RefSeq" id="WP_007783430.1">
    <property type="nucleotide sequence ID" value="NZ_CM001441.1"/>
</dbReference>
<dbReference type="GO" id="GO:0043190">
    <property type="term" value="C:ATP-binding cassette (ABC) transporter complex"/>
    <property type="evidence" value="ECO:0007669"/>
    <property type="project" value="InterPro"/>
</dbReference>
<keyword evidence="7" id="KW-1185">Reference proteome</keyword>
<dbReference type="PANTHER" id="PTHR30290:SF81">
    <property type="entry name" value="OLIGOPEPTIDE-BINDING PROTEIN OPPA"/>
    <property type="match status" value="1"/>
</dbReference>